<proteinExistence type="predicted"/>
<reference evidence="1" key="1">
    <citation type="submission" date="2017-06" db="EMBL/GenBank/DDBJ databases">
        <authorList>
            <person name="Assis F.L."/>
            <person name="Abrahao J.S."/>
            <person name="Silva L."/>
            <person name="Khalil J.B."/>
            <person name="Rodrigues R."/>
            <person name="Silva L.S."/>
            <person name="Boratto P."/>
            <person name="Andrade M."/>
            <person name="Kroon E.G."/>
            <person name="Ribeiro B."/>
            <person name="Bergier I."/>
            <person name="Seligmann H."/>
            <person name="Ghigo E."/>
            <person name="Colson P."/>
            <person name="Levasseur A."/>
            <person name="Raoult D."/>
            <person name="Scola B.L."/>
        </authorList>
    </citation>
    <scope>NUCLEOTIDE SEQUENCE</scope>
    <source>
        <strain evidence="1">Deep ocean</strain>
    </source>
</reference>
<accession>A0A6N1NSD7</accession>
<sequence>MEAKQISENTTLYTSTQDPSHSFTFTYQGKVPTNLYGTICESESWVYRPTDENPEMIANKSALELIKSIASKLPNISLPMDQNEYDYPVIQSSAFNMCGVDYHLKREVFAIGGHVFFRRYNDDWNGVVMCSDGPHGSSVSWKFDIGRAALEKLNTLINKKDPRTVSFEEVSTCLTRY</sequence>
<dbReference type="KEGG" id="vg:80517912"/>
<protein>
    <submittedName>
        <fullName evidence="1">Putative ORFan</fullName>
    </submittedName>
</protein>
<dbReference type="GeneID" id="80517912"/>
<reference evidence="1" key="2">
    <citation type="journal article" date="2018" name="Nat. Commun.">
        <title>Tailed giant Tupanvirus possesses the most complete translational apparatus of the known virosphere.</title>
        <authorList>
            <person name="Abrahao J."/>
            <person name="Silva L."/>
            <person name="Silva L.S."/>
            <person name="Khalil J.Y.B."/>
            <person name="Rodrigues R."/>
            <person name="Arantes T."/>
            <person name="Assis F."/>
            <person name="Boratto P."/>
            <person name="Andrade M."/>
            <person name="Kroon E.G."/>
            <person name="Ribeiro B."/>
            <person name="Bergier I."/>
            <person name="Seligmann H."/>
            <person name="Ghigo E."/>
            <person name="Colson P."/>
            <person name="Levasseur A."/>
            <person name="Kroemer G."/>
            <person name="Raoult D."/>
            <person name="La Scola B."/>
        </authorList>
    </citation>
    <scope>NUCLEOTIDE SEQUENCE [LARGE SCALE GENOMIC DNA]</scope>
    <source>
        <strain evidence="1">Deep ocean</strain>
    </source>
</reference>
<organism evidence="1">
    <name type="scientific">Tupanvirus deep ocean</name>
    <dbReference type="NCBI Taxonomy" id="2126984"/>
    <lineage>
        <taxon>Viruses</taxon>
        <taxon>Varidnaviria</taxon>
        <taxon>Bamfordvirae</taxon>
        <taxon>Nucleocytoviricota</taxon>
        <taxon>Megaviricetes</taxon>
        <taxon>Imitervirales</taxon>
        <taxon>Mimiviridae</taxon>
        <taxon>Megamimivirinae</taxon>
        <taxon>Tupanvirus</taxon>
        <taxon>Tupanvirus altamarinense</taxon>
    </lineage>
</organism>
<dbReference type="RefSeq" id="YP_010781221.1">
    <property type="nucleotide sequence ID" value="NC_075038.1"/>
</dbReference>
<evidence type="ECO:0000313" key="1">
    <source>
        <dbReference type="EMBL" id="QKU34583.1"/>
    </source>
</evidence>
<dbReference type="EMBL" id="MF405918">
    <property type="protein sequence ID" value="QKU34583.1"/>
    <property type="molecule type" value="Genomic_DNA"/>
</dbReference>
<name>A0A6N1NSD7_9VIRU</name>